<accession>A0A6L8T8I2</accession>
<dbReference type="EMBL" id="WWVQ01000072">
    <property type="protein sequence ID" value="MZL35118.1"/>
    <property type="molecule type" value="Genomic_DNA"/>
</dbReference>
<gene>
    <name evidence="1" type="ORF">GT728_18515</name>
</gene>
<proteinExistence type="predicted"/>
<dbReference type="AlphaFoldDB" id="A0A6L8T8I2"/>
<sequence>MTANFNKDNLKEGMTVYLLYTGYDLSVGKYAPRKKYSITEGIISEMGKNYLKVNTEGQKSCFGFNEETGQIWQDPKESDSVYGLEIYGKKETAKEAAIRYKLIKETSVLIGSISCLLDRYPVRDLKILNNFAKMVNSERTSLGHTMEGFLDTLPSDIKDSFYRKIWADHVYEDIRGMDKKVSKKRAEKVSGVYANGRYDCNLSYWDNLNNLLEEIPEEQAKQECISLHECLTKSLQTEVSAIHRCSAIDIDFINNEGIEDETQIYVYHNILTRAGTKEAEELFRSLEKELGANRNRIISCTVVASAETVEELDKLLD</sequence>
<dbReference type="Proteomes" id="UP000477285">
    <property type="component" value="Unassembled WGS sequence"/>
</dbReference>
<reference evidence="1 2" key="1">
    <citation type="journal article" date="2019" name="Nat. Med.">
        <title>A library of human gut bacterial isolates paired with longitudinal multiomics data enables mechanistic microbiome research.</title>
        <authorList>
            <person name="Poyet M."/>
            <person name="Groussin M."/>
            <person name="Gibbons S.M."/>
            <person name="Avila-Pacheco J."/>
            <person name="Jiang X."/>
            <person name="Kearney S.M."/>
            <person name="Perrotta A.R."/>
            <person name="Berdy B."/>
            <person name="Zhao S."/>
            <person name="Lieberman T.D."/>
            <person name="Swanson P.K."/>
            <person name="Smith M."/>
            <person name="Roesemann S."/>
            <person name="Alexander J.E."/>
            <person name="Rich S.A."/>
            <person name="Livny J."/>
            <person name="Vlamakis H."/>
            <person name="Clish C."/>
            <person name="Bullock K."/>
            <person name="Deik A."/>
            <person name="Scott J."/>
            <person name="Pierce K.A."/>
            <person name="Xavier R.J."/>
            <person name="Alm E.J."/>
        </authorList>
    </citation>
    <scope>NUCLEOTIDE SEQUENCE [LARGE SCALE GENOMIC DNA]</scope>
    <source>
        <strain evidence="1 2">BIOML-A1</strain>
    </source>
</reference>
<protein>
    <submittedName>
        <fullName evidence="1">Uncharacterized protein</fullName>
    </submittedName>
</protein>
<organism evidence="1 2">
    <name type="scientific">Blautia wexlerae</name>
    <dbReference type="NCBI Taxonomy" id="418240"/>
    <lineage>
        <taxon>Bacteria</taxon>
        <taxon>Bacillati</taxon>
        <taxon>Bacillota</taxon>
        <taxon>Clostridia</taxon>
        <taxon>Lachnospirales</taxon>
        <taxon>Lachnospiraceae</taxon>
        <taxon>Blautia</taxon>
    </lineage>
</organism>
<evidence type="ECO:0000313" key="2">
    <source>
        <dbReference type="Proteomes" id="UP000477285"/>
    </source>
</evidence>
<dbReference type="RefSeq" id="WP_161234290.1">
    <property type="nucleotide sequence ID" value="NZ_JBCOSN010000012.1"/>
</dbReference>
<name>A0A6L8T8I2_9FIRM</name>
<comment type="caution">
    <text evidence="1">The sequence shown here is derived from an EMBL/GenBank/DDBJ whole genome shotgun (WGS) entry which is preliminary data.</text>
</comment>
<evidence type="ECO:0000313" key="1">
    <source>
        <dbReference type="EMBL" id="MZL35118.1"/>
    </source>
</evidence>